<comment type="caution">
    <text evidence="3">The sequence shown here is derived from an EMBL/GenBank/DDBJ whole genome shotgun (WGS) entry which is preliminary data.</text>
</comment>
<dbReference type="InterPro" id="IPR011576">
    <property type="entry name" value="Pyridox_Oxase_N"/>
</dbReference>
<protein>
    <submittedName>
        <fullName evidence="3">TIGR03668 family PPOX class F420-dependent oxidoreductase</fullName>
    </submittedName>
</protein>
<dbReference type="GO" id="GO:0070967">
    <property type="term" value="F:coenzyme F420 binding"/>
    <property type="evidence" value="ECO:0007669"/>
    <property type="project" value="TreeGrafter"/>
</dbReference>
<dbReference type="OrthoDB" id="9812086at2"/>
<dbReference type="RefSeq" id="WP_136448815.1">
    <property type="nucleotide sequence ID" value="NZ_SSXH01000439.1"/>
</dbReference>
<dbReference type="Proteomes" id="UP000305282">
    <property type="component" value="Unassembled WGS sequence"/>
</dbReference>
<accession>A0A4S5ECX4</accession>
<sequence>MRLSGLEARKRFAAARVARLATTGVDGQPLVVPVTFALEAVGESDGDGDPGDGARRGGIRAATVVTVVDHKPKSTRTGLRRLRDIRDNPLVSLLVDHYDDDWARLWWARADGKARIVEAGDPRHAAAVAALTARYPQYQQVPPTGPAIVVAVTRWSGWSYADSPGAIRTTPGPPRPREF</sequence>
<evidence type="ECO:0000259" key="2">
    <source>
        <dbReference type="Pfam" id="PF01243"/>
    </source>
</evidence>
<dbReference type="InterPro" id="IPR012349">
    <property type="entry name" value="Split_barrel_FMN-bd"/>
</dbReference>
<evidence type="ECO:0000313" key="3">
    <source>
        <dbReference type="EMBL" id="THJ69624.1"/>
    </source>
</evidence>
<dbReference type="Pfam" id="PF01243">
    <property type="entry name" value="PNPOx_N"/>
    <property type="match status" value="1"/>
</dbReference>
<proteinExistence type="predicted"/>
<dbReference type="GO" id="GO:0016627">
    <property type="term" value="F:oxidoreductase activity, acting on the CH-CH group of donors"/>
    <property type="evidence" value="ECO:0007669"/>
    <property type="project" value="TreeGrafter"/>
</dbReference>
<dbReference type="InterPro" id="IPR052019">
    <property type="entry name" value="F420H2_bilvrd_red/Heme_oxyg"/>
</dbReference>
<dbReference type="AlphaFoldDB" id="A0A4S5ECX4"/>
<dbReference type="GO" id="GO:0005829">
    <property type="term" value="C:cytosol"/>
    <property type="evidence" value="ECO:0007669"/>
    <property type="project" value="TreeGrafter"/>
</dbReference>
<keyword evidence="1" id="KW-0560">Oxidoreductase</keyword>
<dbReference type="SUPFAM" id="SSF50475">
    <property type="entry name" value="FMN-binding split barrel"/>
    <property type="match status" value="1"/>
</dbReference>
<feature type="domain" description="Pyridoxamine 5'-phosphate oxidase N-terminal" evidence="2">
    <location>
        <begin position="74"/>
        <end position="158"/>
    </location>
</feature>
<keyword evidence="4" id="KW-1185">Reference proteome</keyword>
<name>A0A4S5ECX4_9ACTN</name>
<gene>
    <name evidence="3" type="ORF">E7Y31_16015</name>
</gene>
<organism evidence="3 4">
    <name type="scientific">Candidatus Frankia alpina</name>
    <dbReference type="NCBI Taxonomy" id="2699483"/>
    <lineage>
        <taxon>Bacteria</taxon>
        <taxon>Bacillati</taxon>
        <taxon>Actinomycetota</taxon>
        <taxon>Actinomycetes</taxon>
        <taxon>Frankiales</taxon>
        <taxon>Frankiaceae</taxon>
        <taxon>Frankia</taxon>
    </lineage>
</organism>
<dbReference type="EMBL" id="SSXH01000439">
    <property type="protein sequence ID" value="THJ69624.1"/>
    <property type="molecule type" value="Genomic_DNA"/>
</dbReference>
<dbReference type="InterPro" id="IPR019967">
    <property type="entry name" value="F420-dep_enz_PPOX_Rv0121"/>
</dbReference>
<dbReference type="NCBIfam" id="TIGR03668">
    <property type="entry name" value="Rv0121_F420"/>
    <property type="match status" value="1"/>
</dbReference>
<reference evidence="3 4" key="1">
    <citation type="submission" date="2019-04" db="EMBL/GenBank/DDBJ databases">
        <title>Draft genome sequences for three unisolated Alnus-infective Frankia Sp+ strains, AgTrS, AiOr and AvVan, the first sequenced Frankia strains able to sporulate in-planta.</title>
        <authorList>
            <person name="Bethencourt L."/>
            <person name="Vautrin F."/>
            <person name="Taib N."/>
            <person name="Dubost A."/>
            <person name="Castro-Garcia L."/>
            <person name="Imbaud O."/>
            <person name="Abrouk D."/>
            <person name="Fournier P."/>
            <person name="Briolay J."/>
            <person name="Nguyen A."/>
            <person name="Normand P."/>
            <person name="Fernandez M.P."/>
            <person name="Brochier-Armanet C."/>
            <person name="Herrera-Belaroussi A."/>
        </authorList>
    </citation>
    <scope>NUCLEOTIDE SEQUENCE [LARGE SCALE GENOMIC DNA]</scope>
    <source>
        <strain evidence="3 4">AvVan</strain>
    </source>
</reference>
<evidence type="ECO:0000313" key="4">
    <source>
        <dbReference type="Proteomes" id="UP000305282"/>
    </source>
</evidence>
<dbReference type="PANTHER" id="PTHR35176">
    <property type="entry name" value="HEME OXYGENASE HI_0854-RELATED"/>
    <property type="match status" value="1"/>
</dbReference>
<evidence type="ECO:0000256" key="1">
    <source>
        <dbReference type="ARBA" id="ARBA00023002"/>
    </source>
</evidence>
<dbReference type="PANTHER" id="PTHR35176:SF2">
    <property type="entry name" value="F420H(2)-DEPENDENT REDUCTASE RV1155"/>
    <property type="match status" value="1"/>
</dbReference>
<dbReference type="Gene3D" id="2.30.110.10">
    <property type="entry name" value="Electron Transport, Fmn-binding Protein, Chain A"/>
    <property type="match status" value="1"/>
</dbReference>